<comment type="caution">
    <text evidence="8">The sequence shown here is derived from an EMBL/GenBank/DDBJ whole genome shotgun (WGS) entry which is preliminary data.</text>
</comment>
<protein>
    <recommendedName>
        <fullName evidence="10">Endoglycoceramidase</fullName>
    </recommendedName>
</protein>
<feature type="signal peptide" evidence="5">
    <location>
        <begin position="1"/>
        <end position="18"/>
    </location>
</feature>
<evidence type="ECO:0000259" key="7">
    <source>
        <dbReference type="Pfam" id="PF18564"/>
    </source>
</evidence>
<dbReference type="PANTHER" id="PTHR31308">
    <property type="match status" value="1"/>
</dbReference>
<evidence type="ECO:0000256" key="2">
    <source>
        <dbReference type="ARBA" id="ARBA00022801"/>
    </source>
</evidence>
<dbReference type="GO" id="GO:0016042">
    <property type="term" value="P:lipid catabolic process"/>
    <property type="evidence" value="ECO:0007669"/>
    <property type="project" value="UniProtKB-ARBA"/>
</dbReference>
<feature type="domain" description="Glycoside hydrolase family 5 C-terminal" evidence="7">
    <location>
        <begin position="403"/>
        <end position="468"/>
    </location>
</feature>
<dbReference type="PANTHER" id="PTHR31308:SF3">
    <property type="entry name" value="ENDOGLYCOCERAMIDASE"/>
    <property type="match status" value="1"/>
</dbReference>
<organism evidence="8 9">
    <name type="scientific">Calicophoron daubneyi</name>
    <name type="common">Rumen fluke</name>
    <name type="synonym">Paramphistomum daubneyi</name>
    <dbReference type="NCBI Taxonomy" id="300641"/>
    <lineage>
        <taxon>Eukaryota</taxon>
        <taxon>Metazoa</taxon>
        <taxon>Spiralia</taxon>
        <taxon>Lophotrochozoa</taxon>
        <taxon>Platyhelminthes</taxon>
        <taxon>Trematoda</taxon>
        <taxon>Digenea</taxon>
        <taxon>Plagiorchiida</taxon>
        <taxon>Pronocephalata</taxon>
        <taxon>Paramphistomoidea</taxon>
        <taxon>Paramphistomidae</taxon>
        <taxon>Calicophoron</taxon>
    </lineage>
</organism>
<evidence type="ECO:0000313" key="8">
    <source>
        <dbReference type="EMBL" id="CAL5130185.1"/>
    </source>
</evidence>
<dbReference type="AlphaFoldDB" id="A0AAV2T120"/>
<dbReference type="GO" id="GO:0004553">
    <property type="term" value="F:hydrolase activity, hydrolyzing O-glycosyl compounds"/>
    <property type="evidence" value="ECO:0007669"/>
    <property type="project" value="InterPro"/>
</dbReference>
<accession>A0AAV2T120</accession>
<dbReference type="InterPro" id="IPR017853">
    <property type="entry name" value="GH"/>
</dbReference>
<dbReference type="InterPro" id="IPR013780">
    <property type="entry name" value="Glyco_hydro_b"/>
</dbReference>
<dbReference type="InterPro" id="IPR001547">
    <property type="entry name" value="Glyco_hydro_5"/>
</dbReference>
<dbReference type="Proteomes" id="UP001497525">
    <property type="component" value="Unassembled WGS sequence"/>
</dbReference>
<dbReference type="Pfam" id="PF18564">
    <property type="entry name" value="Glyco_hydro_5_C"/>
    <property type="match status" value="1"/>
</dbReference>
<evidence type="ECO:0000256" key="4">
    <source>
        <dbReference type="RuleBase" id="RU361153"/>
    </source>
</evidence>
<evidence type="ECO:0000256" key="3">
    <source>
        <dbReference type="ARBA" id="ARBA00023295"/>
    </source>
</evidence>
<name>A0AAV2T120_CALDB</name>
<keyword evidence="3 4" id="KW-0326">Glycosidase</keyword>
<dbReference type="InterPro" id="IPR052066">
    <property type="entry name" value="Glycosphingolipid_Hydrolases"/>
</dbReference>
<evidence type="ECO:0008006" key="10">
    <source>
        <dbReference type="Google" id="ProtNLM"/>
    </source>
</evidence>
<dbReference type="InterPro" id="IPR041036">
    <property type="entry name" value="GH5_C"/>
</dbReference>
<keyword evidence="2 4" id="KW-0378">Hydrolase</keyword>
<dbReference type="SUPFAM" id="SSF51445">
    <property type="entry name" value="(Trans)glycosidases"/>
    <property type="match status" value="1"/>
</dbReference>
<dbReference type="Gene3D" id="3.20.20.80">
    <property type="entry name" value="Glycosidases"/>
    <property type="match status" value="1"/>
</dbReference>
<keyword evidence="5" id="KW-0732">Signal</keyword>
<gene>
    <name evidence="8" type="ORF">CDAUBV1_LOCUS1621</name>
</gene>
<comment type="similarity">
    <text evidence="1 4">Belongs to the glycosyl hydrolase 5 (cellulase A) family.</text>
</comment>
<sequence length="498" mass="57730">MTRLSLIFVLVLIKFIWGLEKIRLGKTGAFVDEQDRVVLFRGFNSVYKSPPWYDRNMLNRTQLVMFQKWGVNVIRLGMMWAGVMPNRGTVDQKYMETMENIIDLCNEYGIYVLLDMHQDTLSTRFGGYDGLPLWLVDRFPKPPKERQYPWPYSEPPGQWFENYLTYACMDCAEHLYLNTSGAWVDFGDFWETVAAKYGSKANVLGYEFINEPPMSNFYKRPWNALPGYVGKNQLLPMYDYLVERIRKVDPETLIFYEPLTYGVFLPSSFLNTGTGFDRVPGSLKDPQAAKKSVLSYHYYCWLLQTVDASKNMNWWQRFLCQTVLLPSVFKNSIESVRRSGGGRFLSEFGLCEPDGNPHSINTLECRAVLDKADELFESWTYWDTNFLSPDGNPIHHQVKSFVRTYPVATKGTPIKMSFSVESGEFHYLFLVETFGFNEHIKVAEIFVPFDVHYPKGIEIKIEPSSAKTELKGNLVEIYVPGNISEMPTTIYVRMFRKP</sequence>
<dbReference type="Pfam" id="PF00150">
    <property type="entry name" value="Cellulase"/>
    <property type="match status" value="1"/>
</dbReference>
<feature type="chain" id="PRO_5043718862" description="Endoglycoceramidase" evidence="5">
    <location>
        <begin position="19"/>
        <end position="498"/>
    </location>
</feature>
<evidence type="ECO:0000256" key="5">
    <source>
        <dbReference type="SAM" id="SignalP"/>
    </source>
</evidence>
<feature type="domain" description="Glycoside hydrolase family 5" evidence="6">
    <location>
        <begin position="32"/>
        <end position="385"/>
    </location>
</feature>
<proteinExistence type="inferred from homology"/>
<dbReference type="GO" id="GO:1901136">
    <property type="term" value="P:carbohydrate derivative catabolic process"/>
    <property type="evidence" value="ECO:0007669"/>
    <property type="project" value="UniProtKB-ARBA"/>
</dbReference>
<dbReference type="GO" id="GO:0000272">
    <property type="term" value="P:polysaccharide catabolic process"/>
    <property type="evidence" value="ECO:0007669"/>
    <property type="project" value="InterPro"/>
</dbReference>
<dbReference type="EMBL" id="CAXLJL010000057">
    <property type="protein sequence ID" value="CAL5130185.1"/>
    <property type="molecule type" value="Genomic_DNA"/>
</dbReference>
<evidence type="ECO:0000256" key="1">
    <source>
        <dbReference type="ARBA" id="ARBA00005641"/>
    </source>
</evidence>
<evidence type="ECO:0000313" key="9">
    <source>
        <dbReference type="Proteomes" id="UP001497525"/>
    </source>
</evidence>
<dbReference type="Gene3D" id="2.60.40.1180">
    <property type="entry name" value="Golgi alpha-mannosidase II"/>
    <property type="match status" value="1"/>
</dbReference>
<evidence type="ECO:0000259" key="6">
    <source>
        <dbReference type="Pfam" id="PF00150"/>
    </source>
</evidence>
<reference evidence="8" key="1">
    <citation type="submission" date="2024-06" db="EMBL/GenBank/DDBJ databases">
        <authorList>
            <person name="Liu X."/>
            <person name="Lenzi L."/>
            <person name="Haldenby T S."/>
            <person name="Uol C."/>
        </authorList>
    </citation>
    <scope>NUCLEOTIDE SEQUENCE</scope>
</reference>